<feature type="transmembrane region" description="Helical" evidence="1">
    <location>
        <begin position="70"/>
        <end position="88"/>
    </location>
</feature>
<proteinExistence type="predicted"/>
<keyword evidence="1" id="KW-1133">Transmembrane helix</keyword>
<name>A0ABZ0ZRI7_9ACTN</name>
<dbReference type="InterPro" id="IPR012340">
    <property type="entry name" value="NA-bd_OB-fold"/>
</dbReference>
<protein>
    <recommendedName>
        <fullName evidence="4">NfeD-like C-terminal domain-containing protein</fullName>
    </recommendedName>
</protein>
<evidence type="ECO:0000313" key="3">
    <source>
        <dbReference type="Proteomes" id="UP001327225"/>
    </source>
</evidence>
<dbReference type="Gene3D" id="2.40.50.140">
    <property type="entry name" value="Nucleic acid-binding proteins"/>
    <property type="match status" value="1"/>
</dbReference>
<keyword evidence="1" id="KW-0812">Transmembrane</keyword>
<dbReference type="EMBL" id="CP141059">
    <property type="protein sequence ID" value="WQQ26479.1"/>
    <property type="molecule type" value="Genomic_DNA"/>
</dbReference>
<evidence type="ECO:0008006" key="4">
    <source>
        <dbReference type="Google" id="ProtNLM"/>
    </source>
</evidence>
<evidence type="ECO:0000256" key="1">
    <source>
        <dbReference type="SAM" id="Phobius"/>
    </source>
</evidence>
<sequence>MTVFLVLGFVGLGLVVLSLLVGDHLEAAFGGALNALEGDVFSTAVLGGFISAFGFGAAAADGAGLPDVPVLAIGGISGVVVGWFAWWLTRLIKDGPSDGTVSIGDTVGLVGRVLTTIPGGESYGVIRVSVGGHVMQCNASSLLPIETGAEVSITGVLSPTAVTVAPVWSPSPDNHSSES</sequence>
<evidence type="ECO:0000313" key="2">
    <source>
        <dbReference type="EMBL" id="WQQ26479.1"/>
    </source>
</evidence>
<dbReference type="Proteomes" id="UP001327225">
    <property type="component" value="Chromosome"/>
</dbReference>
<organism evidence="2 3">
    <name type="scientific">Nocardioides bizhenqiangii</name>
    <dbReference type="NCBI Taxonomy" id="3095076"/>
    <lineage>
        <taxon>Bacteria</taxon>
        <taxon>Bacillati</taxon>
        <taxon>Actinomycetota</taxon>
        <taxon>Actinomycetes</taxon>
        <taxon>Propionibacteriales</taxon>
        <taxon>Nocardioidaceae</taxon>
        <taxon>Nocardioides</taxon>
    </lineage>
</organism>
<reference evidence="3" key="1">
    <citation type="submission" date="2023-12" db="EMBL/GenBank/DDBJ databases">
        <title>Novel species in genus Nocardioides.</title>
        <authorList>
            <person name="Zhou H."/>
        </authorList>
    </citation>
    <scope>NUCLEOTIDE SEQUENCE [LARGE SCALE GENOMIC DNA]</scope>
    <source>
        <strain evidence="3">HM61</strain>
    </source>
</reference>
<feature type="transmembrane region" description="Helical" evidence="1">
    <location>
        <begin position="40"/>
        <end position="58"/>
    </location>
</feature>
<accession>A0ABZ0ZRI7</accession>
<keyword evidence="1" id="KW-0472">Membrane</keyword>
<dbReference type="RefSeq" id="WP_322937402.1">
    <property type="nucleotide sequence ID" value="NZ_CP141059.1"/>
</dbReference>
<keyword evidence="3" id="KW-1185">Reference proteome</keyword>
<gene>
    <name evidence="2" type="ORF">SHK19_21300</name>
</gene>